<sequence>MKILLTFLLLTLTTSHTIAEEINTTPDLKEYDVEIIIFEDAHARYLSSQSWGQAIQHTDENNIDKNTDKEINQNPANYQPTKPFILKNQYKRISTSSEYNVLFYSAWRQPGLAKDQAFEIDINDLINTHSSKTANTISGKFKLVLARYLHIYNELEYQREVLTTIENTQEKTDIKNEIYPLKSHRRMRSKELHYIDHPLVGMLIQINPVAKAKQEKEKL</sequence>
<gene>
    <name evidence="1" type="ORF">MNBD_GAMMA05-588</name>
</gene>
<dbReference type="EMBL" id="UOFE01000024">
    <property type="protein sequence ID" value="VAW52026.1"/>
    <property type="molecule type" value="Genomic_DNA"/>
</dbReference>
<accession>A0A3B0X5L2</accession>
<evidence type="ECO:0000313" key="1">
    <source>
        <dbReference type="EMBL" id="VAW52026.1"/>
    </source>
</evidence>
<reference evidence="1" key="1">
    <citation type="submission" date="2018-06" db="EMBL/GenBank/DDBJ databases">
        <authorList>
            <person name="Zhirakovskaya E."/>
        </authorList>
    </citation>
    <scope>NUCLEOTIDE SEQUENCE</scope>
</reference>
<name>A0A3B0X5L2_9ZZZZ</name>
<dbReference type="Pfam" id="PF10972">
    <property type="entry name" value="CsiV"/>
    <property type="match status" value="1"/>
</dbReference>
<proteinExistence type="predicted"/>
<organism evidence="1">
    <name type="scientific">hydrothermal vent metagenome</name>
    <dbReference type="NCBI Taxonomy" id="652676"/>
    <lineage>
        <taxon>unclassified sequences</taxon>
        <taxon>metagenomes</taxon>
        <taxon>ecological metagenomes</taxon>
    </lineage>
</organism>
<dbReference type="InterPro" id="IPR021241">
    <property type="entry name" value="CsiV"/>
</dbReference>
<protein>
    <submittedName>
        <fullName evidence="1">Uncharacterized protein</fullName>
    </submittedName>
</protein>
<dbReference type="AlphaFoldDB" id="A0A3B0X5L2"/>